<organism evidence="1 2">
    <name type="scientific">Ixodes persulcatus</name>
    <name type="common">Taiga tick</name>
    <dbReference type="NCBI Taxonomy" id="34615"/>
    <lineage>
        <taxon>Eukaryota</taxon>
        <taxon>Metazoa</taxon>
        <taxon>Ecdysozoa</taxon>
        <taxon>Arthropoda</taxon>
        <taxon>Chelicerata</taxon>
        <taxon>Arachnida</taxon>
        <taxon>Acari</taxon>
        <taxon>Parasitiformes</taxon>
        <taxon>Ixodida</taxon>
        <taxon>Ixodoidea</taxon>
        <taxon>Ixodidae</taxon>
        <taxon>Ixodinae</taxon>
        <taxon>Ixodes</taxon>
    </lineage>
</organism>
<reference evidence="1 2" key="1">
    <citation type="journal article" date="2020" name="Cell">
        <title>Large-Scale Comparative Analyses of Tick Genomes Elucidate Their Genetic Diversity and Vector Capacities.</title>
        <authorList>
            <consortium name="Tick Genome and Microbiome Consortium (TIGMIC)"/>
            <person name="Jia N."/>
            <person name="Wang J."/>
            <person name="Shi W."/>
            <person name="Du L."/>
            <person name="Sun Y."/>
            <person name="Zhan W."/>
            <person name="Jiang J.F."/>
            <person name="Wang Q."/>
            <person name="Zhang B."/>
            <person name="Ji P."/>
            <person name="Bell-Sakyi L."/>
            <person name="Cui X.M."/>
            <person name="Yuan T.T."/>
            <person name="Jiang B.G."/>
            <person name="Yang W.F."/>
            <person name="Lam T.T."/>
            <person name="Chang Q.C."/>
            <person name="Ding S.J."/>
            <person name="Wang X.J."/>
            <person name="Zhu J.G."/>
            <person name="Ruan X.D."/>
            <person name="Zhao L."/>
            <person name="Wei J.T."/>
            <person name="Ye R.Z."/>
            <person name="Que T.C."/>
            <person name="Du C.H."/>
            <person name="Zhou Y.H."/>
            <person name="Cheng J.X."/>
            <person name="Dai P.F."/>
            <person name="Guo W.B."/>
            <person name="Han X.H."/>
            <person name="Huang E.J."/>
            <person name="Li L.F."/>
            <person name="Wei W."/>
            <person name="Gao Y.C."/>
            <person name="Liu J.Z."/>
            <person name="Shao H.Z."/>
            <person name="Wang X."/>
            <person name="Wang C.C."/>
            <person name="Yang T.C."/>
            <person name="Huo Q.B."/>
            <person name="Li W."/>
            <person name="Chen H.Y."/>
            <person name="Chen S.E."/>
            <person name="Zhou L.G."/>
            <person name="Ni X.B."/>
            <person name="Tian J.H."/>
            <person name="Sheng Y."/>
            <person name="Liu T."/>
            <person name="Pan Y.S."/>
            <person name="Xia L.Y."/>
            <person name="Li J."/>
            <person name="Zhao F."/>
            <person name="Cao W.C."/>
        </authorList>
    </citation>
    <scope>NUCLEOTIDE SEQUENCE [LARGE SCALE GENOMIC DNA]</scope>
    <source>
        <strain evidence="1">Iper-2018</strain>
    </source>
</reference>
<sequence length="114" mass="12118">MSSPRDSTCALATNRRRGCPPLHCERSPRFELLALLEVGSLSATIGEPAVVARPRRCEARLAPVCPRRSDNNGRSKERAAFRRAEEQSTPAAAAAALIDAGRPPGDARANGLGD</sequence>
<evidence type="ECO:0000313" key="1">
    <source>
        <dbReference type="EMBL" id="KAG0412662.1"/>
    </source>
</evidence>
<dbReference type="Proteomes" id="UP000805193">
    <property type="component" value="Unassembled WGS sequence"/>
</dbReference>
<comment type="caution">
    <text evidence="1">The sequence shown here is derived from an EMBL/GenBank/DDBJ whole genome shotgun (WGS) entry which is preliminary data.</text>
</comment>
<gene>
    <name evidence="1" type="ORF">HPB47_010205</name>
</gene>
<protein>
    <submittedName>
        <fullName evidence="1">Uncharacterized protein</fullName>
    </submittedName>
</protein>
<keyword evidence="2" id="KW-1185">Reference proteome</keyword>
<accession>A0AC60P002</accession>
<name>A0AC60P002_IXOPE</name>
<evidence type="ECO:0000313" key="2">
    <source>
        <dbReference type="Proteomes" id="UP000805193"/>
    </source>
</evidence>
<dbReference type="EMBL" id="JABSTQ010011332">
    <property type="protein sequence ID" value="KAG0412662.1"/>
    <property type="molecule type" value="Genomic_DNA"/>
</dbReference>
<proteinExistence type="predicted"/>